<dbReference type="EMBL" id="SNZR01000017">
    <property type="protein sequence ID" value="TDR85436.1"/>
    <property type="molecule type" value="Genomic_DNA"/>
</dbReference>
<evidence type="ECO:0000256" key="1">
    <source>
        <dbReference type="SAM" id="SignalP"/>
    </source>
</evidence>
<protein>
    <submittedName>
        <fullName evidence="2">Uncharacterized protein</fullName>
    </submittedName>
</protein>
<comment type="caution">
    <text evidence="2">The sequence shown here is derived from an EMBL/GenBank/DDBJ whole genome shotgun (WGS) entry which is preliminary data.</text>
</comment>
<feature type="chain" id="PRO_5020639759" evidence="1">
    <location>
        <begin position="25"/>
        <end position="72"/>
    </location>
</feature>
<name>A0A4R7BNC6_9HYPH</name>
<dbReference type="OrthoDB" id="8456431at2"/>
<dbReference type="Proteomes" id="UP000295122">
    <property type="component" value="Unassembled WGS sequence"/>
</dbReference>
<keyword evidence="3" id="KW-1185">Reference proteome</keyword>
<evidence type="ECO:0000313" key="2">
    <source>
        <dbReference type="EMBL" id="TDR85436.1"/>
    </source>
</evidence>
<dbReference type="RefSeq" id="WP_133774435.1">
    <property type="nucleotide sequence ID" value="NZ_SNZR01000017.1"/>
</dbReference>
<evidence type="ECO:0000313" key="3">
    <source>
        <dbReference type="Proteomes" id="UP000295122"/>
    </source>
</evidence>
<feature type="signal peptide" evidence="1">
    <location>
        <begin position="1"/>
        <end position="24"/>
    </location>
</feature>
<organism evidence="2 3">
    <name type="scientific">Enterovirga rhinocerotis</name>
    <dbReference type="NCBI Taxonomy" id="1339210"/>
    <lineage>
        <taxon>Bacteria</taxon>
        <taxon>Pseudomonadati</taxon>
        <taxon>Pseudomonadota</taxon>
        <taxon>Alphaproteobacteria</taxon>
        <taxon>Hyphomicrobiales</taxon>
        <taxon>Methylobacteriaceae</taxon>
        <taxon>Enterovirga</taxon>
    </lineage>
</organism>
<proteinExistence type="predicted"/>
<keyword evidence="1" id="KW-0732">Signal</keyword>
<accession>A0A4R7BNC6</accession>
<gene>
    <name evidence="2" type="ORF">EV668_4557</name>
</gene>
<reference evidence="2 3" key="1">
    <citation type="submission" date="2019-03" db="EMBL/GenBank/DDBJ databases">
        <title>Genomic Encyclopedia of Type Strains, Phase IV (KMG-IV): sequencing the most valuable type-strain genomes for metagenomic binning, comparative biology and taxonomic classification.</title>
        <authorList>
            <person name="Goeker M."/>
        </authorList>
    </citation>
    <scope>NUCLEOTIDE SEQUENCE [LARGE SCALE GENOMIC DNA]</scope>
    <source>
        <strain evidence="2 3">DSM 25903</strain>
    </source>
</reference>
<dbReference type="AlphaFoldDB" id="A0A4R7BNC6"/>
<sequence length="72" mass="7512">MIETSKSVLAAIALVAAATSAARAAECPDLLARGAKVADSYVMDFGANDTLYVYVMRLPGGSVETCTSRKKL</sequence>